<accession>A0AC58TF99</accession>
<reference evidence="2" key="2">
    <citation type="submission" date="2025-08" db="UniProtKB">
        <authorList>
            <consortium name="RefSeq"/>
        </authorList>
    </citation>
    <scope>IDENTIFICATION</scope>
    <source>
        <tissue evidence="2">Leaf</tissue>
    </source>
</reference>
<evidence type="ECO:0000313" key="1">
    <source>
        <dbReference type="Proteomes" id="UP000790787"/>
    </source>
</evidence>
<protein>
    <submittedName>
        <fullName evidence="2">Endo-1,4-beta-xylanase 5-like</fullName>
    </submittedName>
</protein>
<dbReference type="RefSeq" id="XP_075095908.1">
    <property type="nucleotide sequence ID" value="XM_075239807.1"/>
</dbReference>
<keyword evidence="1" id="KW-1185">Reference proteome</keyword>
<name>A0AC58TF99_TOBAC</name>
<reference evidence="1" key="1">
    <citation type="journal article" date="2014" name="Nat. Commun.">
        <title>The tobacco genome sequence and its comparison with those of tomato and potato.</title>
        <authorList>
            <person name="Sierro N."/>
            <person name="Battey J.N."/>
            <person name="Ouadi S."/>
            <person name="Bakaher N."/>
            <person name="Bovet L."/>
            <person name="Willig A."/>
            <person name="Goepfert S."/>
            <person name="Peitsch M.C."/>
            <person name="Ivanov N.V."/>
        </authorList>
    </citation>
    <scope>NUCLEOTIDE SEQUENCE [LARGE SCALE GENOMIC DNA]</scope>
</reference>
<dbReference type="Proteomes" id="UP000790787">
    <property type="component" value="Chromosome 19"/>
</dbReference>
<sequence length="132" mass="14783">MIHVALAFGTAFGIQRSGWAIARSGCWSMLKGGFVLNISGPVELYLEANNTVVELWADSISVKPFSLDEWKFHQDQSTEKVRKARVKIQAVDSQGQPLPNATVSLAQFPVWQCNKPTHPKQQSLPRLVYFKI</sequence>
<evidence type="ECO:0000313" key="2">
    <source>
        <dbReference type="RefSeq" id="XP_075095908.1"/>
    </source>
</evidence>
<organism evidence="1 2">
    <name type="scientific">Nicotiana tabacum</name>
    <name type="common">Common tobacco</name>
    <dbReference type="NCBI Taxonomy" id="4097"/>
    <lineage>
        <taxon>Eukaryota</taxon>
        <taxon>Viridiplantae</taxon>
        <taxon>Streptophyta</taxon>
        <taxon>Embryophyta</taxon>
        <taxon>Tracheophyta</taxon>
        <taxon>Spermatophyta</taxon>
        <taxon>Magnoliopsida</taxon>
        <taxon>eudicotyledons</taxon>
        <taxon>Gunneridae</taxon>
        <taxon>Pentapetalae</taxon>
        <taxon>asterids</taxon>
        <taxon>lamiids</taxon>
        <taxon>Solanales</taxon>
        <taxon>Solanaceae</taxon>
        <taxon>Nicotianoideae</taxon>
        <taxon>Nicotianeae</taxon>
        <taxon>Nicotiana</taxon>
    </lineage>
</organism>
<proteinExistence type="predicted"/>
<gene>
    <name evidence="2" type="primary">LOC142173889</name>
</gene>